<evidence type="ECO:0000259" key="2">
    <source>
        <dbReference type="Pfam" id="PF04235"/>
    </source>
</evidence>
<keyword evidence="1" id="KW-1133">Transmembrane helix</keyword>
<feature type="transmembrane region" description="Helical" evidence="1">
    <location>
        <begin position="298"/>
        <end position="319"/>
    </location>
</feature>
<proteinExistence type="predicted"/>
<evidence type="ECO:0000259" key="3">
    <source>
        <dbReference type="Pfam" id="PF07786"/>
    </source>
</evidence>
<feature type="domain" description="Heparan-alpha-glucosaminide N-acetyltransferase catalytic" evidence="3">
    <location>
        <begin position="20"/>
        <end position="156"/>
    </location>
</feature>
<dbReference type="Pfam" id="PF04235">
    <property type="entry name" value="DUF418"/>
    <property type="match status" value="1"/>
</dbReference>
<gene>
    <name evidence="4" type="ORF">GCM10010515_63060</name>
</gene>
<feature type="transmembrane region" description="Helical" evidence="1">
    <location>
        <begin position="61"/>
        <end position="79"/>
    </location>
</feature>
<evidence type="ECO:0000313" key="5">
    <source>
        <dbReference type="Proteomes" id="UP000645555"/>
    </source>
</evidence>
<dbReference type="EMBL" id="BMWD01000028">
    <property type="protein sequence ID" value="GGX87073.1"/>
    <property type="molecule type" value="Genomic_DNA"/>
</dbReference>
<comment type="caution">
    <text evidence="4">The sequence shown here is derived from an EMBL/GenBank/DDBJ whole genome shotgun (WGS) entry which is preliminary data.</text>
</comment>
<feature type="domain" description="DUF418" evidence="2">
    <location>
        <begin position="295"/>
        <end position="393"/>
    </location>
</feature>
<keyword evidence="1" id="KW-0472">Membrane</keyword>
<feature type="transmembrane region" description="Helical" evidence="1">
    <location>
        <begin position="115"/>
        <end position="133"/>
    </location>
</feature>
<dbReference type="PANTHER" id="PTHR30590">
    <property type="entry name" value="INNER MEMBRANE PROTEIN"/>
    <property type="match status" value="1"/>
</dbReference>
<feature type="transmembrane region" description="Helical" evidence="1">
    <location>
        <begin position="91"/>
        <end position="109"/>
    </location>
</feature>
<dbReference type="Pfam" id="PF07786">
    <property type="entry name" value="HGSNAT_cat"/>
    <property type="match status" value="1"/>
</dbReference>
<protein>
    <submittedName>
        <fullName evidence="4">Membrane protein</fullName>
    </submittedName>
</protein>
<evidence type="ECO:0000313" key="4">
    <source>
        <dbReference type="EMBL" id="GGX87073.1"/>
    </source>
</evidence>
<keyword evidence="5" id="KW-1185">Reference proteome</keyword>
<feature type="transmembrane region" description="Helical" evidence="1">
    <location>
        <begin position="331"/>
        <end position="353"/>
    </location>
</feature>
<organism evidence="4 5">
    <name type="scientific">Streptomyces fructofermentans</name>
    <dbReference type="NCBI Taxonomy" id="152141"/>
    <lineage>
        <taxon>Bacteria</taxon>
        <taxon>Bacillati</taxon>
        <taxon>Actinomycetota</taxon>
        <taxon>Actinomycetes</taxon>
        <taxon>Kitasatosporales</taxon>
        <taxon>Streptomycetaceae</taxon>
        <taxon>Streptomyces</taxon>
    </lineage>
</organism>
<reference evidence="4" key="2">
    <citation type="submission" date="2020-09" db="EMBL/GenBank/DDBJ databases">
        <authorList>
            <person name="Sun Q."/>
            <person name="Ohkuma M."/>
        </authorList>
    </citation>
    <scope>NUCLEOTIDE SEQUENCE</scope>
    <source>
        <strain evidence="4">JCM 4956</strain>
    </source>
</reference>
<sequence length="404" mass="41680">MEGGGAGRGGTPGPGRAAGRVVGVDLARGLAVLGMYAAHVGPDPSDGGPTGFVMELAHGRASALFAVLAGLSIALMTGGRTPRTGREGRRAVAKVLIRAFVLLVLGTWLTSTGTPVEVILAYYGLFFVLVLPFHRLRPAALAALAAVTALLLPQLLYVVQQSADEGTWADAVVRYDPLARVSGTDGFLELFVTGSYPAPAWIPFVLAGTAVGRLDLSSAAVRLRLAGAGAGLAVLGYGGSWLALHLVPGVRAALTASVEDNGYGSGPVMSLWWSDAAGYPEGDTAAWLWTASPHSESTLSVIAHTGVALAVLACCVAAADRLPRFRRLAAPVTAVGTMSLTAYVLHVVGIRLLGIEELPGSGPHVLLGFVAAATALALVWSRFFRRGPLEHLMGLATRPARFVG</sequence>
<dbReference type="InterPro" id="IPR012429">
    <property type="entry name" value="HGSNAT_cat"/>
</dbReference>
<dbReference type="InterPro" id="IPR052529">
    <property type="entry name" value="Bact_Transport_Assoc"/>
</dbReference>
<feature type="transmembrane region" description="Helical" evidence="1">
    <location>
        <begin position="140"/>
        <end position="159"/>
    </location>
</feature>
<dbReference type="AlphaFoldDB" id="A0A918U3I0"/>
<accession>A0A918U3I0</accession>
<dbReference type="PANTHER" id="PTHR30590:SF3">
    <property type="entry name" value="HYPOTHETICAL MEMBRANE SPANNING PROTEIN"/>
    <property type="match status" value="1"/>
</dbReference>
<feature type="transmembrane region" description="Helical" evidence="1">
    <location>
        <begin position="198"/>
        <end position="216"/>
    </location>
</feature>
<name>A0A918U3I0_9ACTN</name>
<reference evidence="4" key="1">
    <citation type="journal article" date="2014" name="Int. J. Syst. Evol. Microbiol.">
        <title>Complete genome sequence of Corynebacterium casei LMG S-19264T (=DSM 44701T), isolated from a smear-ripened cheese.</title>
        <authorList>
            <consortium name="US DOE Joint Genome Institute (JGI-PGF)"/>
            <person name="Walter F."/>
            <person name="Albersmeier A."/>
            <person name="Kalinowski J."/>
            <person name="Ruckert C."/>
        </authorList>
    </citation>
    <scope>NUCLEOTIDE SEQUENCE</scope>
    <source>
        <strain evidence="4">JCM 4956</strain>
    </source>
</reference>
<evidence type="ECO:0000256" key="1">
    <source>
        <dbReference type="SAM" id="Phobius"/>
    </source>
</evidence>
<dbReference type="Proteomes" id="UP000645555">
    <property type="component" value="Unassembled WGS sequence"/>
</dbReference>
<feature type="transmembrane region" description="Helical" evidence="1">
    <location>
        <begin position="365"/>
        <end position="384"/>
    </location>
</feature>
<feature type="transmembrane region" description="Helical" evidence="1">
    <location>
        <begin position="223"/>
        <end position="244"/>
    </location>
</feature>
<dbReference type="InterPro" id="IPR007349">
    <property type="entry name" value="DUF418"/>
</dbReference>
<keyword evidence="1" id="KW-0812">Transmembrane</keyword>